<dbReference type="RefSeq" id="WP_121172432.1">
    <property type="nucleotide sequence ID" value="NZ_RBIN01000004.1"/>
</dbReference>
<dbReference type="Proteomes" id="UP000281975">
    <property type="component" value="Unassembled WGS sequence"/>
</dbReference>
<proteinExistence type="predicted"/>
<dbReference type="Pfam" id="PF05159">
    <property type="entry name" value="Capsule_synth"/>
    <property type="match status" value="1"/>
</dbReference>
<dbReference type="InterPro" id="IPR007833">
    <property type="entry name" value="Capsule_polysaccharide_synth"/>
</dbReference>
<dbReference type="GO" id="GO:0015774">
    <property type="term" value="P:polysaccharide transport"/>
    <property type="evidence" value="ECO:0007669"/>
    <property type="project" value="InterPro"/>
</dbReference>
<sequence>MLKKKLLRFSKELKFVFEARKKKVWAVNVAAWKRPHFEKFIEEAHVAYVPLSVSEQALHRLAKWSKVKKIYIWGKLETQVFKDFLAAEPGIKVVRVEDGFIRSVGLGAQHVPPYSLCFDKTGIYFDATQPSDLENLLNNYDFDSDPELLKRAEKCIQTIVENDITKYNEAITNLAATLYGPKLGKRVLVIGQVEDDQSIQFGCDRPFTNNDLVRLASKENPEAQIIYKIHPDVLVGKREGLSNPDDVMGICNIISERMSLNDALTGVDRVYTISSLAGFESLLRGVAVTTVGCPFYAGWGITNDKQKSPRRNRNLTIINVFSASYILYPRYMREGQKVRIEEIVNEVKLKSTS</sequence>
<dbReference type="GO" id="GO:0000271">
    <property type="term" value="P:polysaccharide biosynthetic process"/>
    <property type="evidence" value="ECO:0007669"/>
    <property type="project" value="InterPro"/>
</dbReference>
<dbReference type="OrthoDB" id="543755at2"/>
<keyword evidence="2" id="KW-1185">Reference proteome</keyword>
<organism evidence="1 2">
    <name type="scientific">Kushneria sinocarnis</name>
    <dbReference type="NCBI Taxonomy" id="595502"/>
    <lineage>
        <taxon>Bacteria</taxon>
        <taxon>Pseudomonadati</taxon>
        <taxon>Pseudomonadota</taxon>
        <taxon>Gammaproteobacteria</taxon>
        <taxon>Oceanospirillales</taxon>
        <taxon>Halomonadaceae</taxon>
        <taxon>Kushneria</taxon>
    </lineage>
</organism>
<reference evidence="1 2" key="1">
    <citation type="submission" date="2018-10" db="EMBL/GenBank/DDBJ databases">
        <title>Genomic Encyclopedia of Type Strains, Phase IV (KMG-IV): sequencing the most valuable type-strain genomes for metagenomic binning, comparative biology and taxonomic classification.</title>
        <authorList>
            <person name="Goeker M."/>
        </authorList>
    </citation>
    <scope>NUCLEOTIDE SEQUENCE [LARGE SCALE GENOMIC DNA]</scope>
    <source>
        <strain evidence="1 2">DSM 23229</strain>
    </source>
</reference>
<dbReference type="CDD" id="cd16439">
    <property type="entry name" value="beta_Kdo_transferase_KpsC_2"/>
    <property type="match status" value="1"/>
</dbReference>
<comment type="caution">
    <text evidence="1">The sequence shown here is derived from an EMBL/GenBank/DDBJ whole genome shotgun (WGS) entry which is preliminary data.</text>
</comment>
<dbReference type="AlphaFoldDB" id="A0A420WWX1"/>
<evidence type="ECO:0000313" key="2">
    <source>
        <dbReference type="Proteomes" id="UP000281975"/>
    </source>
</evidence>
<dbReference type="EMBL" id="RBIN01000004">
    <property type="protein sequence ID" value="RKR04252.1"/>
    <property type="molecule type" value="Genomic_DNA"/>
</dbReference>
<gene>
    <name evidence="1" type="ORF">C7446_1455</name>
</gene>
<accession>A0A420WWX1</accession>
<protein>
    <submittedName>
        <fullName evidence="1">Capsular polysaccharide export protein</fullName>
    </submittedName>
</protein>
<evidence type="ECO:0000313" key="1">
    <source>
        <dbReference type="EMBL" id="RKR04252.1"/>
    </source>
</evidence>
<name>A0A420WWX1_9GAMM</name>